<gene>
    <name evidence="1" type="primary">Dere\GG24637</name>
    <name evidence="1" type="synonym">dere_GLEANR_9345</name>
    <name evidence="1" type="synonym">GG24637</name>
    <name evidence="1" type="ORF">Dere_GG24637</name>
</gene>
<reference evidence="1 2" key="1">
    <citation type="journal article" date="2007" name="Nature">
        <title>Evolution of genes and genomes on the Drosophila phylogeny.</title>
        <authorList>
            <consortium name="Drosophila 12 Genomes Consortium"/>
            <person name="Clark A.G."/>
            <person name="Eisen M.B."/>
            <person name="Smith D.R."/>
            <person name="Bergman C.M."/>
            <person name="Oliver B."/>
            <person name="Markow T.A."/>
            <person name="Kaufman T.C."/>
            <person name="Kellis M."/>
            <person name="Gelbart W."/>
            <person name="Iyer V.N."/>
            <person name="Pollard D.A."/>
            <person name="Sackton T.B."/>
            <person name="Larracuente A.M."/>
            <person name="Singh N.D."/>
            <person name="Abad J.P."/>
            <person name="Abt D.N."/>
            <person name="Adryan B."/>
            <person name="Aguade M."/>
            <person name="Akashi H."/>
            <person name="Anderson W.W."/>
            <person name="Aquadro C.F."/>
            <person name="Ardell D.H."/>
            <person name="Arguello R."/>
            <person name="Artieri C.G."/>
            <person name="Barbash D.A."/>
            <person name="Barker D."/>
            <person name="Barsanti P."/>
            <person name="Batterham P."/>
            <person name="Batzoglou S."/>
            <person name="Begun D."/>
            <person name="Bhutkar A."/>
            <person name="Blanco E."/>
            <person name="Bosak S.A."/>
            <person name="Bradley R.K."/>
            <person name="Brand A.D."/>
            <person name="Brent M.R."/>
            <person name="Brooks A.N."/>
            <person name="Brown R.H."/>
            <person name="Butlin R.K."/>
            <person name="Caggese C."/>
            <person name="Calvi B.R."/>
            <person name="Bernardo de Carvalho A."/>
            <person name="Caspi A."/>
            <person name="Castrezana S."/>
            <person name="Celniker S.E."/>
            <person name="Chang J.L."/>
            <person name="Chapple C."/>
            <person name="Chatterji S."/>
            <person name="Chinwalla A."/>
            <person name="Civetta A."/>
            <person name="Clifton S.W."/>
            <person name="Comeron J.M."/>
            <person name="Costello J.C."/>
            <person name="Coyne J.A."/>
            <person name="Daub J."/>
            <person name="David R.G."/>
            <person name="Delcher A.L."/>
            <person name="Delehaunty K."/>
            <person name="Do C.B."/>
            <person name="Ebling H."/>
            <person name="Edwards K."/>
            <person name="Eickbush T."/>
            <person name="Evans J.D."/>
            <person name="Filipski A."/>
            <person name="Findeiss S."/>
            <person name="Freyhult E."/>
            <person name="Fulton L."/>
            <person name="Fulton R."/>
            <person name="Garcia A.C."/>
            <person name="Gardiner A."/>
            <person name="Garfield D.A."/>
            <person name="Garvin B.E."/>
            <person name="Gibson G."/>
            <person name="Gilbert D."/>
            <person name="Gnerre S."/>
            <person name="Godfrey J."/>
            <person name="Good R."/>
            <person name="Gotea V."/>
            <person name="Gravely B."/>
            <person name="Greenberg A.J."/>
            <person name="Griffiths-Jones S."/>
            <person name="Gross S."/>
            <person name="Guigo R."/>
            <person name="Gustafson E.A."/>
            <person name="Haerty W."/>
            <person name="Hahn M.W."/>
            <person name="Halligan D.L."/>
            <person name="Halpern A.L."/>
            <person name="Halter G.M."/>
            <person name="Han M.V."/>
            <person name="Heger A."/>
            <person name="Hillier L."/>
            <person name="Hinrichs A.S."/>
            <person name="Holmes I."/>
            <person name="Hoskins R.A."/>
            <person name="Hubisz M.J."/>
            <person name="Hultmark D."/>
            <person name="Huntley M.A."/>
            <person name="Jaffe D.B."/>
            <person name="Jagadeeshan S."/>
            <person name="Jeck W.R."/>
            <person name="Johnson J."/>
            <person name="Jones C.D."/>
            <person name="Jordan W.C."/>
            <person name="Karpen G.H."/>
            <person name="Kataoka E."/>
            <person name="Keightley P.D."/>
            <person name="Kheradpour P."/>
            <person name="Kirkness E.F."/>
            <person name="Koerich L.B."/>
            <person name="Kristiansen K."/>
            <person name="Kudrna D."/>
            <person name="Kulathinal R.J."/>
            <person name="Kumar S."/>
            <person name="Kwok R."/>
            <person name="Lander E."/>
            <person name="Langley C.H."/>
            <person name="Lapoint R."/>
            <person name="Lazzaro B.P."/>
            <person name="Lee S.J."/>
            <person name="Levesque L."/>
            <person name="Li R."/>
            <person name="Lin C.F."/>
            <person name="Lin M.F."/>
            <person name="Lindblad-Toh K."/>
            <person name="Llopart A."/>
            <person name="Long M."/>
            <person name="Low L."/>
            <person name="Lozovsky E."/>
            <person name="Lu J."/>
            <person name="Luo M."/>
            <person name="Machado C.A."/>
            <person name="Makalowski W."/>
            <person name="Marzo M."/>
            <person name="Matsuda M."/>
            <person name="Matzkin L."/>
            <person name="McAllister B."/>
            <person name="McBride C.S."/>
            <person name="McKernan B."/>
            <person name="McKernan K."/>
            <person name="Mendez-Lago M."/>
            <person name="Minx P."/>
            <person name="Mollenhauer M.U."/>
            <person name="Montooth K."/>
            <person name="Mount S.M."/>
            <person name="Mu X."/>
            <person name="Myers E."/>
            <person name="Negre B."/>
            <person name="Newfeld S."/>
            <person name="Nielsen R."/>
            <person name="Noor M.A."/>
            <person name="O'Grady P."/>
            <person name="Pachter L."/>
            <person name="Papaceit M."/>
            <person name="Parisi M.J."/>
            <person name="Parisi M."/>
            <person name="Parts L."/>
            <person name="Pedersen J.S."/>
            <person name="Pesole G."/>
            <person name="Phillippy A.M."/>
            <person name="Ponting C.P."/>
            <person name="Pop M."/>
            <person name="Porcelli D."/>
            <person name="Powell J.R."/>
            <person name="Prohaska S."/>
            <person name="Pruitt K."/>
            <person name="Puig M."/>
            <person name="Quesneville H."/>
            <person name="Ram K.R."/>
            <person name="Rand D."/>
            <person name="Rasmussen M.D."/>
            <person name="Reed L.K."/>
            <person name="Reenan R."/>
            <person name="Reily A."/>
            <person name="Remington K.A."/>
            <person name="Rieger T.T."/>
            <person name="Ritchie M.G."/>
            <person name="Robin C."/>
            <person name="Rogers Y.H."/>
            <person name="Rohde C."/>
            <person name="Rozas J."/>
            <person name="Rubenfield M.J."/>
            <person name="Ruiz A."/>
            <person name="Russo S."/>
            <person name="Salzberg S.L."/>
            <person name="Sanchez-Gracia A."/>
            <person name="Saranga D.J."/>
            <person name="Sato H."/>
            <person name="Schaeffer S.W."/>
            <person name="Schatz M.C."/>
            <person name="Schlenke T."/>
            <person name="Schwartz R."/>
            <person name="Segarra C."/>
            <person name="Singh R.S."/>
            <person name="Sirot L."/>
            <person name="Sirota M."/>
            <person name="Sisneros N.B."/>
            <person name="Smith C.D."/>
            <person name="Smith T.F."/>
            <person name="Spieth J."/>
            <person name="Stage D.E."/>
            <person name="Stark A."/>
            <person name="Stephan W."/>
            <person name="Strausberg R.L."/>
            <person name="Strempel S."/>
            <person name="Sturgill D."/>
            <person name="Sutton G."/>
            <person name="Sutton G.G."/>
            <person name="Tao W."/>
            <person name="Teichmann S."/>
            <person name="Tobari Y.N."/>
            <person name="Tomimura Y."/>
            <person name="Tsolas J.M."/>
            <person name="Valente V.L."/>
            <person name="Venter E."/>
            <person name="Venter J.C."/>
            <person name="Vicario S."/>
            <person name="Vieira F.G."/>
            <person name="Vilella A.J."/>
            <person name="Villasante A."/>
            <person name="Walenz B."/>
            <person name="Wang J."/>
            <person name="Wasserman M."/>
            <person name="Watts T."/>
            <person name="Wilson D."/>
            <person name="Wilson R.K."/>
            <person name="Wing R.A."/>
            <person name="Wolfner M.F."/>
            <person name="Wong A."/>
            <person name="Wong G.K."/>
            <person name="Wu C.I."/>
            <person name="Wu G."/>
            <person name="Yamamoto D."/>
            <person name="Yang H.P."/>
            <person name="Yang S.P."/>
            <person name="Yorke J.A."/>
            <person name="Yoshida K."/>
            <person name="Zdobnov E."/>
            <person name="Zhang P."/>
            <person name="Zhang Y."/>
            <person name="Zimin A.V."/>
            <person name="Baldwin J."/>
            <person name="Abdouelleil A."/>
            <person name="Abdulkadir J."/>
            <person name="Abebe A."/>
            <person name="Abera B."/>
            <person name="Abreu J."/>
            <person name="Acer S.C."/>
            <person name="Aftuck L."/>
            <person name="Alexander A."/>
            <person name="An P."/>
            <person name="Anderson E."/>
            <person name="Anderson S."/>
            <person name="Arachi H."/>
            <person name="Azer M."/>
            <person name="Bachantsang P."/>
            <person name="Barry A."/>
            <person name="Bayul T."/>
            <person name="Berlin A."/>
            <person name="Bessette D."/>
            <person name="Bloom T."/>
            <person name="Blye J."/>
            <person name="Boguslavskiy L."/>
            <person name="Bonnet C."/>
            <person name="Boukhgalter B."/>
            <person name="Bourzgui I."/>
            <person name="Brown A."/>
            <person name="Cahill P."/>
            <person name="Channer S."/>
            <person name="Cheshatsang Y."/>
            <person name="Chuda L."/>
            <person name="Citroen M."/>
            <person name="Collymore A."/>
            <person name="Cooke P."/>
            <person name="Costello M."/>
            <person name="D'Aco K."/>
            <person name="Daza R."/>
            <person name="De Haan G."/>
            <person name="DeGray S."/>
            <person name="DeMaso C."/>
            <person name="Dhargay N."/>
            <person name="Dooley K."/>
            <person name="Dooley E."/>
            <person name="Doricent M."/>
            <person name="Dorje P."/>
            <person name="Dorjee K."/>
            <person name="Dupes A."/>
            <person name="Elong R."/>
            <person name="Falk J."/>
            <person name="Farina A."/>
            <person name="Faro S."/>
            <person name="Ferguson D."/>
            <person name="Fisher S."/>
            <person name="Foley C.D."/>
            <person name="Franke A."/>
            <person name="Friedrich D."/>
            <person name="Gadbois L."/>
            <person name="Gearin G."/>
            <person name="Gearin C.R."/>
            <person name="Giannoukos G."/>
            <person name="Goode T."/>
            <person name="Graham J."/>
            <person name="Grandbois E."/>
            <person name="Grewal S."/>
            <person name="Gyaltsen K."/>
            <person name="Hafez N."/>
            <person name="Hagos B."/>
            <person name="Hall J."/>
            <person name="Henson C."/>
            <person name="Hollinger A."/>
            <person name="Honan T."/>
            <person name="Huard M.D."/>
            <person name="Hughes L."/>
            <person name="Hurhula B."/>
            <person name="Husby M.E."/>
            <person name="Kamat A."/>
            <person name="Kanga B."/>
            <person name="Kashin S."/>
            <person name="Khazanovich D."/>
            <person name="Kisner P."/>
            <person name="Lance K."/>
            <person name="Lara M."/>
            <person name="Lee W."/>
            <person name="Lennon N."/>
            <person name="Letendre F."/>
            <person name="LeVine R."/>
            <person name="Lipovsky A."/>
            <person name="Liu X."/>
            <person name="Liu J."/>
            <person name="Liu S."/>
            <person name="Lokyitsang T."/>
            <person name="Lokyitsang Y."/>
            <person name="Lubonja R."/>
            <person name="Lui A."/>
            <person name="MacDonald P."/>
            <person name="Magnisalis V."/>
            <person name="Maru K."/>
            <person name="Matthews C."/>
            <person name="McCusker W."/>
            <person name="McDonough S."/>
            <person name="Mehta T."/>
            <person name="Meldrim J."/>
            <person name="Meneus L."/>
            <person name="Mihai O."/>
            <person name="Mihalev A."/>
            <person name="Mihova T."/>
            <person name="Mittelman R."/>
            <person name="Mlenga V."/>
            <person name="Montmayeur A."/>
            <person name="Mulrain L."/>
            <person name="Navidi A."/>
            <person name="Naylor J."/>
            <person name="Negash T."/>
            <person name="Nguyen T."/>
            <person name="Nguyen N."/>
            <person name="Nicol R."/>
            <person name="Norbu C."/>
            <person name="Norbu N."/>
            <person name="Novod N."/>
            <person name="O'Neill B."/>
            <person name="Osman S."/>
            <person name="Markiewicz E."/>
            <person name="Oyono O.L."/>
            <person name="Patti C."/>
            <person name="Phunkhang P."/>
            <person name="Pierre F."/>
            <person name="Priest M."/>
            <person name="Raghuraman S."/>
            <person name="Rege F."/>
            <person name="Reyes R."/>
            <person name="Rise C."/>
            <person name="Rogov P."/>
            <person name="Ross K."/>
            <person name="Ryan E."/>
            <person name="Settipalli S."/>
            <person name="Shea T."/>
            <person name="Sherpa N."/>
            <person name="Shi L."/>
            <person name="Shih D."/>
            <person name="Sparrow T."/>
            <person name="Spaulding J."/>
            <person name="Stalker J."/>
            <person name="Stange-Thomann N."/>
            <person name="Stavropoulos S."/>
            <person name="Stone C."/>
            <person name="Strader C."/>
            <person name="Tesfaye S."/>
            <person name="Thomson T."/>
            <person name="Thoulutsang Y."/>
            <person name="Thoulutsang D."/>
            <person name="Topham K."/>
            <person name="Topping I."/>
            <person name="Tsamla T."/>
            <person name="Vassiliev H."/>
            <person name="Vo A."/>
            <person name="Wangchuk T."/>
            <person name="Wangdi T."/>
            <person name="Weiand M."/>
            <person name="Wilkinson J."/>
            <person name="Wilson A."/>
            <person name="Yadav S."/>
            <person name="Young G."/>
            <person name="Yu Q."/>
            <person name="Zembek L."/>
            <person name="Zhong D."/>
            <person name="Zimmer A."/>
            <person name="Zwirko Z."/>
            <person name="Jaffe D.B."/>
            <person name="Alvarez P."/>
            <person name="Brockman W."/>
            <person name="Butler J."/>
            <person name="Chin C."/>
            <person name="Gnerre S."/>
            <person name="Grabherr M."/>
            <person name="Kleber M."/>
            <person name="Mauceli E."/>
            <person name="MacCallum I."/>
        </authorList>
    </citation>
    <scope>NUCLEOTIDE SEQUENCE [LARGE SCALE GENOMIC DNA]</scope>
    <source>
        <strain evidence="1 2">TSC#14021-0224.01</strain>
    </source>
</reference>
<dbReference type="GO" id="GO:0046957">
    <property type="term" value="P:negative phototaxis"/>
    <property type="evidence" value="ECO:0007669"/>
    <property type="project" value="EnsemblMetazoa"/>
</dbReference>
<evidence type="ECO:0000313" key="2">
    <source>
        <dbReference type="Proteomes" id="UP000008711"/>
    </source>
</evidence>
<dbReference type="OrthoDB" id="5950649at2759"/>
<sequence>MDIKVWRLLGRSRKRSTALVRHRSSRMPWLPISITALAALLSLTSKGNASQYASDGGFDEVVGVRSLEQHAEEQQPDRSTSKVLSALFGYSPSTPHPTEIAMVMPHQLPAMYYNDFYEDLLTTKRNDVHSAGCDCKVTNELVDLGGLHFPRFLMNAVCESGAGRDLAKCSHGSNCRPLEYKVKVLAQASQSDHSYSWMNKDQPWQFKTVTVTAGCFCTK</sequence>
<dbReference type="SUPFAM" id="SSF57501">
    <property type="entry name" value="Cystine-knot cytokines"/>
    <property type="match status" value="1"/>
</dbReference>
<dbReference type="Gene3D" id="2.10.90.10">
    <property type="entry name" value="Cystine-knot cytokines"/>
    <property type="match status" value="1"/>
</dbReference>
<dbReference type="OMA" id="DHSYSWM"/>
<proteinExistence type="predicted"/>
<dbReference type="Proteomes" id="UP000008711">
    <property type="component" value="Unassembled WGS sequence"/>
</dbReference>
<accession>B3N7S6</accession>
<dbReference type="AlphaFoldDB" id="B3N7S6"/>
<keyword evidence="2" id="KW-1185">Reference proteome</keyword>
<dbReference type="PhylomeDB" id="B3N7S6"/>
<dbReference type="PANTHER" id="PTHR39940:SF1">
    <property type="entry name" value="PROTHORACICOTROPIC HORMONE, ISOFORM F"/>
    <property type="match status" value="1"/>
</dbReference>
<dbReference type="InterPro" id="IPR029034">
    <property type="entry name" value="Cystine-knot_cytokine"/>
</dbReference>
<dbReference type="KEGG" id="der:6542616"/>
<dbReference type="eggNOG" id="ENOG502SGHN">
    <property type="taxonomic scope" value="Eukaryota"/>
</dbReference>
<reference evidence="1 2" key="2">
    <citation type="journal article" date="2008" name="Bioinformatics">
        <title>Assembly reconciliation.</title>
        <authorList>
            <person name="Zimin A.V."/>
            <person name="Smith D.R."/>
            <person name="Sutton G."/>
            <person name="Yorke J.A."/>
        </authorList>
    </citation>
    <scope>NUCLEOTIDE SEQUENCE [LARGE SCALE GENOMIC DNA]</scope>
    <source>
        <strain evidence="1 2">TSC#14021-0224.01</strain>
    </source>
</reference>
<name>B3N7S6_DROER</name>
<dbReference type="GO" id="GO:0007552">
    <property type="term" value="P:metamorphosis"/>
    <property type="evidence" value="ECO:0007669"/>
    <property type="project" value="EnsemblMetazoa"/>
</dbReference>
<dbReference type="InterPro" id="IPR052876">
    <property type="entry name" value="Insect_Hormone_Regulators"/>
</dbReference>
<dbReference type="PANTHER" id="PTHR39940">
    <property type="entry name" value="PROTHORACICOTROPIC HORMONE, ISOFORM F"/>
    <property type="match status" value="1"/>
</dbReference>
<protein>
    <recommendedName>
        <fullName evidence="3">Prothoracicotropic hormone</fullName>
    </recommendedName>
</protein>
<organism evidence="1 2">
    <name type="scientific">Drosophila erecta</name>
    <name type="common">Fruit fly</name>
    <dbReference type="NCBI Taxonomy" id="7220"/>
    <lineage>
        <taxon>Eukaryota</taxon>
        <taxon>Metazoa</taxon>
        <taxon>Ecdysozoa</taxon>
        <taxon>Arthropoda</taxon>
        <taxon>Hexapoda</taxon>
        <taxon>Insecta</taxon>
        <taxon>Pterygota</taxon>
        <taxon>Neoptera</taxon>
        <taxon>Endopterygota</taxon>
        <taxon>Diptera</taxon>
        <taxon>Brachycera</taxon>
        <taxon>Muscomorpha</taxon>
        <taxon>Ephydroidea</taxon>
        <taxon>Drosophilidae</taxon>
        <taxon>Drosophila</taxon>
        <taxon>Sophophora</taxon>
    </lineage>
</organism>
<dbReference type="GO" id="GO:0045998">
    <property type="term" value="P:positive regulation of ecdysteroid biosynthetic process"/>
    <property type="evidence" value="ECO:0007669"/>
    <property type="project" value="EnsemblMetazoa"/>
</dbReference>
<evidence type="ECO:0008006" key="3">
    <source>
        <dbReference type="Google" id="ProtNLM"/>
    </source>
</evidence>
<dbReference type="GO" id="GO:0008293">
    <property type="term" value="P:torso signaling pathway"/>
    <property type="evidence" value="ECO:0007669"/>
    <property type="project" value="EnsemblMetazoa"/>
</dbReference>
<dbReference type="GO" id="GO:0043196">
    <property type="term" value="C:varicosity"/>
    <property type="evidence" value="ECO:0007669"/>
    <property type="project" value="EnsemblMetazoa"/>
</dbReference>
<dbReference type="HOGENOM" id="CLU_099190_0_0_1"/>
<dbReference type="GO" id="GO:0018445">
    <property type="term" value="F:prothoracicotrophic hormone activity"/>
    <property type="evidence" value="ECO:0007669"/>
    <property type="project" value="EnsemblMetazoa"/>
</dbReference>
<dbReference type="EMBL" id="CH954177">
    <property type="protein sequence ID" value="EDV57252.1"/>
    <property type="molecule type" value="Genomic_DNA"/>
</dbReference>
<dbReference type="FunFam" id="2.10.90.10:FF:000067">
    <property type="entry name" value="Prothoracicotropic hormone, isoform F"/>
    <property type="match status" value="1"/>
</dbReference>
<evidence type="ECO:0000313" key="1">
    <source>
        <dbReference type="EMBL" id="EDV57252.1"/>
    </source>
</evidence>